<reference evidence="1 2" key="1">
    <citation type="journal article" date="2015" name="Sci. Rep.">
        <title>Genome of the facultative scuticociliatosis pathogen Pseudocohnilembus persalinus provides insight into its virulence through horizontal gene transfer.</title>
        <authorList>
            <person name="Xiong J."/>
            <person name="Wang G."/>
            <person name="Cheng J."/>
            <person name="Tian M."/>
            <person name="Pan X."/>
            <person name="Warren A."/>
            <person name="Jiang C."/>
            <person name="Yuan D."/>
            <person name="Miao W."/>
        </authorList>
    </citation>
    <scope>NUCLEOTIDE SEQUENCE [LARGE SCALE GENOMIC DNA]</scope>
    <source>
        <strain evidence="1">36N120E</strain>
    </source>
</reference>
<keyword evidence="2" id="KW-1185">Reference proteome</keyword>
<sequence length="193" mass="23217">MQFLNLKLQSKNYFYEKKFNLYHKYKQCTLSLIITVNQAAEKYYKENQLLTSDQLYMSESEQPDQSEYFMSTQQEHENQHFPNQNVSIKAGIEYSNIIPTQIEYRVYCNQLGQCEFQYKQYQLKRKLIETFSFIQSLSKHAIWILNGVVNGQYRQLQIKLYGQLCRFKIVRSCKFIKNGSKILIFIYLIKLIF</sequence>
<dbReference type="InParanoid" id="A0A0V0QZ96"/>
<organism evidence="1 2">
    <name type="scientific">Pseudocohnilembus persalinus</name>
    <name type="common">Ciliate</name>
    <dbReference type="NCBI Taxonomy" id="266149"/>
    <lineage>
        <taxon>Eukaryota</taxon>
        <taxon>Sar</taxon>
        <taxon>Alveolata</taxon>
        <taxon>Ciliophora</taxon>
        <taxon>Intramacronucleata</taxon>
        <taxon>Oligohymenophorea</taxon>
        <taxon>Scuticociliatia</taxon>
        <taxon>Philasterida</taxon>
        <taxon>Pseudocohnilembidae</taxon>
        <taxon>Pseudocohnilembus</taxon>
    </lineage>
</organism>
<dbReference type="EMBL" id="LDAU01000082">
    <property type="protein sequence ID" value="KRX07635.1"/>
    <property type="molecule type" value="Genomic_DNA"/>
</dbReference>
<protein>
    <submittedName>
        <fullName evidence="1">Uncharacterized protein</fullName>
    </submittedName>
</protein>
<comment type="caution">
    <text evidence="1">The sequence shown here is derived from an EMBL/GenBank/DDBJ whole genome shotgun (WGS) entry which is preliminary data.</text>
</comment>
<dbReference type="Proteomes" id="UP000054937">
    <property type="component" value="Unassembled WGS sequence"/>
</dbReference>
<gene>
    <name evidence="1" type="ORF">PPERSA_11184</name>
</gene>
<proteinExistence type="predicted"/>
<evidence type="ECO:0000313" key="1">
    <source>
        <dbReference type="EMBL" id="KRX07635.1"/>
    </source>
</evidence>
<evidence type="ECO:0000313" key="2">
    <source>
        <dbReference type="Proteomes" id="UP000054937"/>
    </source>
</evidence>
<dbReference type="AlphaFoldDB" id="A0A0V0QZ96"/>
<name>A0A0V0QZ96_PSEPJ</name>
<accession>A0A0V0QZ96</accession>